<evidence type="ECO:0000313" key="2">
    <source>
        <dbReference type="Proteomes" id="UP000094960"/>
    </source>
</evidence>
<reference evidence="2" key="1">
    <citation type="submission" date="2016-09" db="EMBL/GenBank/DDBJ databases">
        <title>Streptomyces puniciscabiei strain:TW1S1 Genome sequencing and assembly.</title>
        <authorList>
            <person name="Kim M.-K."/>
            <person name="Kim S.B."/>
        </authorList>
    </citation>
    <scope>NUCLEOTIDE SEQUENCE [LARGE SCALE GENOMIC DNA]</scope>
    <source>
        <strain evidence="2">TW1S1</strain>
    </source>
</reference>
<dbReference type="Proteomes" id="UP000094960">
    <property type="component" value="Chromosome"/>
</dbReference>
<gene>
    <name evidence="1" type="ORF">BFF78_41905</name>
</gene>
<dbReference type="KEGG" id="spun:BFF78_41905"/>
<sequence>MKKLLVDGFTTKIACPTGRAADAARSVAFCSCAGPSWAGTAGRLTLAAAHARASASVKNSTRVSRAVPPMTTWAPP</sequence>
<dbReference type="EMBL" id="CP017248">
    <property type="protein sequence ID" value="AOR36740.1"/>
    <property type="molecule type" value="Genomic_DNA"/>
</dbReference>
<protein>
    <submittedName>
        <fullName evidence="1">Uncharacterized protein</fullName>
    </submittedName>
</protein>
<organism evidence="1 2">
    <name type="scientific">Streptomyces fodineus</name>
    <dbReference type="NCBI Taxonomy" id="1904616"/>
    <lineage>
        <taxon>Bacteria</taxon>
        <taxon>Bacillati</taxon>
        <taxon>Actinomycetota</taxon>
        <taxon>Actinomycetes</taxon>
        <taxon>Kitasatosporales</taxon>
        <taxon>Streptomycetaceae</taxon>
        <taxon>Streptomyces</taxon>
    </lineage>
</organism>
<keyword evidence="2" id="KW-1185">Reference proteome</keyword>
<evidence type="ECO:0000313" key="1">
    <source>
        <dbReference type="EMBL" id="AOR36740.1"/>
    </source>
</evidence>
<accession>A0A1D7YMF9</accession>
<proteinExistence type="predicted"/>
<name>A0A1D7YMF9_9ACTN</name>
<dbReference type="AlphaFoldDB" id="A0A1D7YMF9"/>